<evidence type="ECO:0000313" key="14">
    <source>
        <dbReference type="Proteomes" id="UP000243207"/>
    </source>
</evidence>
<dbReference type="InterPro" id="IPR037682">
    <property type="entry name" value="TonB_C"/>
</dbReference>
<feature type="compositionally biased region" description="Basic and acidic residues" evidence="11">
    <location>
        <begin position="89"/>
        <end position="101"/>
    </location>
</feature>
<keyword evidence="4 10" id="KW-1003">Cell membrane</keyword>
<proteinExistence type="inferred from homology"/>
<evidence type="ECO:0000256" key="11">
    <source>
        <dbReference type="SAM" id="MobiDB-lite"/>
    </source>
</evidence>
<comment type="subcellular location">
    <subcellularLocation>
        <location evidence="1 10">Cell inner membrane</location>
        <topology evidence="1 10">Single-pass membrane protein</topology>
        <orientation evidence="1 10">Periplasmic side</orientation>
    </subcellularLocation>
</comment>
<evidence type="ECO:0000313" key="13">
    <source>
        <dbReference type="EMBL" id="SDS17111.1"/>
    </source>
</evidence>
<dbReference type="GO" id="GO:0031992">
    <property type="term" value="F:energy transducer activity"/>
    <property type="evidence" value="ECO:0007669"/>
    <property type="project" value="InterPro"/>
</dbReference>
<gene>
    <name evidence="13" type="ORF">SAMN05216421_1031</name>
</gene>
<organism evidence="13 14">
    <name type="scientific">Halopseudomonas xinjiangensis</name>
    <dbReference type="NCBI Taxonomy" id="487184"/>
    <lineage>
        <taxon>Bacteria</taxon>
        <taxon>Pseudomonadati</taxon>
        <taxon>Pseudomonadota</taxon>
        <taxon>Gammaproteobacteria</taxon>
        <taxon>Pseudomonadales</taxon>
        <taxon>Pseudomonadaceae</taxon>
        <taxon>Halopseudomonas</taxon>
    </lineage>
</organism>
<feature type="compositionally biased region" description="Acidic residues" evidence="11">
    <location>
        <begin position="143"/>
        <end position="154"/>
    </location>
</feature>
<dbReference type="PANTHER" id="PTHR33446">
    <property type="entry name" value="PROTEIN TONB-RELATED"/>
    <property type="match status" value="1"/>
</dbReference>
<accession>A0A1H1Q0Q2</accession>
<dbReference type="GO" id="GO:0055085">
    <property type="term" value="P:transmembrane transport"/>
    <property type="evidence" value="ECO:0007669"/>
    <property type="project" value="InterPro"/>
</dbReference>
<dbReference type="RefSeq" id="WP_093392149.1">
    <property type="nucleotide sequence ID" value="NZ_LT629736.1"/>
</dbReference>
<keyword evidence="14" id="KW-1185">Reference proteome</keyword>
<dbReference type="GO" id="GO:0015891">
    <property type="term" value="P:siderophore transport"/>
    <property type="evidence" value="ECO:0007669"/>
    <property type="project" value="InterPro"/>
</dbReference>
<dbReference type="STRING" id="487184.SAMN05216421_1031"/>
<dbReference type="Gene3D" id="3.30.1150.10">
    <property type="match status" value="1"/>
</dbReference>
<dbReference type="NCBIfam" id="TIGR01352">
    <property type="entry name" value="tonB_Cterm"/>
    <property type="match status" value="1"/>
</dbReference>
<dbReference type="GO" id="GO:0098797">
    <property type="term" value="C:plasma membrane protein complex"/>
    <property type="evidence" value="ECO:0007669"/>
    <property type="project" value="TreeGrafter"/>
</dbReference>
<name>A0A1H1Q0Q2_9GAMM</name>
<keyword evidence="7 10" id="KW-0653">Protein transport</keyword>
<evidence type="ECO:0000256" key="5">
    <source>
        <dbReference type="ARBA" id="ARBA00022519"/>
    </source>
</evidence>
<dbReference type="PROSITE" id="PS52015">
    <property type="entry name" value="TONB_CTD"/>
    <property type="match status" value="1"/>
</dbReference>
<dbReference type="AlphaFoldDB" id="A0A1H1Q0Q2"/>
<evidence type="ECO:0000259" key="12">
    <source>
        <dbReference type="PROSITE" id="PS52015"/>
    </source>
</evidence>
<reference evidence="14" key="1">
    <citation type="submission" date="2016-10" db="EMBL/GenBank/DDBJ databases">
        <authorList>
            <person name="Varghese N."/>
            <person name="Submissions S."/>
        </authorList>
    </citation>
    <scope>NUCLEOTIDE SEQUENCE [LARGE SCALE GENOMIC DNA]</scope>
    <source>
        <strain evidence="14">NRRL B-51270</strain>
    </source>
</reference>
<keyword evidence="6" id="KW-0812">Transmembrane</keyword>
<comment type="function">
    <text evidence="10">Interacts with outer membrane receptor proteins that carry out high-affinity binding and energy dependent uptake into the periplasmic space of specific substrates. It could act to transduce energy from the cytoplasmic membrane to specific energy-requiring processes in the outer membrane, resulting in the release into the periplasm of ligands bound by these outer membrane proteins.</text>
</comment>
<evidence type="ECO:0000256" key="9">
    <source>
        <dbReference type="ARBA" id="ARBA00023136"/>
    </source>
</evidence>
<keyword evidence="3 10" id="KW-0813">Transport</keyword>
<comment type="similarity">
    <text evidence="2 10">Belongs to the TonB family.</text>
</comment>
<dbReference type="OrthoDB" id="6077935at2"/>
<sequence length="288" mass="30804">MPMRTWISAFVIAIVLHVGLAIALVARSDMSIGGAADQGEFGLEIGLGAAGTYADVAEQTTEEEVPEPEPVAEKVEPAPEPVPEPEPQPEPKPEPKPEPAPEAKPTPAPAPEIRTAAKAEPAAEDVKVTKQEPAAKPAPVEPEPAEQAEPEIETQAETATDDPWKAAQKRVAAANRATGRAADRHAGGRKSNAKNYFSDLQSWLNEHKEYPPHLKKEKIQGTVTLQFAIDRSGNVLSASIKKSSGSPELDRAALDMLAKAEPLPPLPDSMKKDRISIAIPVEYSLITR</sequence>
<keyword evidence="8" id="KW-1133">Transmembrane helix</keyword>
<dbReference type="SUPFAM" id="SSF74653">
    <property type="entry name" value="TolA/TonB C-terminal domain"/>
    <property type="match status" value="1"/>
</dbReference>
<feature type="compositionally biased region" description="Pro residues" evidence="11">
    <location>
        <begin position="78"/>
        <end position="88"/>
    </location>
</feature>
<feature type="domain" description="TonB C-terminal" evidence="12">
    <location>
        <begin position="195"/>
        <end position="288"/>
    </location>
</feature>
<feature type="compositionally biased region" description="Low complexity" evidence="11">
    <location>
        <begin position="165"/>
        <end position="180"/>
    </location>
</feature>
<dbReference type="Proteomes" id="UP000243207">
    <property type="component" value="Chromosome I"/>
</dbReference>
<dbReference type="EMBL" id="LT629736">
    <property type="protein sequence ID" value="SDS17111.1"/>
    <property type="molecule type" value="Genomic_DNA"/>
</dbReference>
<evidence type="ECO:0000256" key="10">
    <source>
        <dbReference type="RuleBase" id="RU362123"/>
    </source>
</evidence>
<keyword evidence="10" id="KW-0735">Signal-anchor</keyword>
<evidence type="ECO:0000256" key="8">
    <source>
        <dbReference type="ARBA" id="ARBA00022989"/>
    </source>
</evidence>
<dbReference type="InterPro" id="IPR003538">
    <property type="entry name" value="TonB"/>
</dbReference>
<evidence type="ECO:0000256" key="6">
    <source>
        <dbReference type="ARBA" id="ARBA00022692"/>
    </source>
</evidence>
<feature type="region of interest" description="Disordered" evidence="11">
    <location>
        <begin position="54"/>
        <end position="193"/>
    </location>
</feature>
<dbReference type="Pfam" id="PF03544">
    <property type="entry name" value="TonB_C"/>
    <property type="match status" value="1"/>
</dbReference>
<dbReference type="InterPro" id="IPR006260">
    <property type="entry name" value="TonB/TolA_C"/>
</dbReference>
<evidence type="ECO:0000256" key="2">
    <source>
        <dbReference type="ARBA" id="ARBA00006555"/>
    </source>
</evidence>
<dbReference type="PRINTS" id="PR01374">
    <property type="entry name" value="TONBPROTEIN"/>
</dbReference>
<evidence type="ECO:0000256" key="1">
    <source>
        <dbReference type="ARBA" id="ARBA00004383"/>
    </source>
</evidence>
<protein>
    <recommendedName>
        <fullName evidence="10">Protein TonB</fullName>
    </recommendedName>
</protein>
<evidence type="ECO:0000256" key="7">
    <source>
        <dbReference type="ARBA" id="ARBA00022927"/>
    </source>
</evidence>
<dbReference type="InterPro" id="IPR051045">
    <property type="entry name" value="TonB-dependent_transducer"/>
</dbReference>
<keyword evidence="9" id="KW-0472">Membrane</keyword>
<evidence type="ECO:0000256" key="4">
    <source>
        <dbReference type="ARBA" id="ARBA00022475"/>
    </source>
</evidence>
<dbReference type="GO" id="GO:0030288">
    <property type="term" value="C:outer membrane-bounded periplasmic space"/>
    <property type="evidence" value="ECO:0007669"/>
    <property type="project" value="InterPro"/>
</dbReference>
<dbReference type="PANTHER" id="PTHR33446:SF2">
    <property type="entry name" value="PROTEIN TONB"/>
    <property type="match status" value="1"/>
</dbReference>
<dbReference type="GO" id="GO:0015031">
    <property type="term" value="P:protein transport"/>
    <property type="evidence" value="ECO:0007669"/>
    <property type="project" value="UniProtKB-UniRule"/>
</dbReference>
<evidence type="ECO:0000256" key="3">
    <source>
        <dbReference type="ARBA" id="ARBA00022448"/>
    </source>
</evidence>
<keyword evidence="5 10" id="KW-0997">Cell inner membrane</keyword>